<reference evidence="3 4" key="1">
    <citation type="submission" date="2016-03" db="EMBL/GenBank/DDBJ databases">
        <authorList>
            <person name="Devillers H."/>
        </authorList>
    </citation>
    <scope>NUCLEOTIDE SEQUENCE [LARGE SCALE GENOMIC DNA]</scope>
    <source>
        <strain evidence="3">CBS 6772</strain>
    </source>
</reference>
<dbReference type="STRING" id="4955.A0A1G4MA16"/>
<accession>A0A1G4MA16</accession>
<dbReference type="GO" id="GO:0000723">
    <property type="term" value="P:telomere maintenance"/>
    <property type="evidence" value="ECO:0007669"/>
    <property type="project" value="TreeGrafter"/>
</dbReference>
<protein>
    <submittedName>
        <fullName evidence="3">LAFE_0C07866g1_1</fullName>
    </submittedName>
</protein>
<dbReference type="PANTHER" id="PTHR12900:SF0">
    <property type="entry name" value="CHECKPOINT PROTEIN"/>
    <property type="match status" value="1"/>
</dbReference>
<evidence type="ECO:0000313" key="4">
    <source>
        <dbReference type="Proteomes" id="UP000190831"/>
    </source>
</evidence>
<dbReference type="GO" id="GO:0044778">
    <property type="term" value="P:meiotic DNA integrity checkpoint signaling"/>
    <property type="evidence" value="ECO:0007669"/>
    <property type="project" value="TreeGrafter"/>
</dbReference>
<dbReference type="GO" id="GO:0031573">
    <property type="term" value="P:mitotic intra-S DNA damage checkpoint signaling"/>
    <property type="evidence" value="ECO:0007669"/>
    <property type="project" value="TreeGrafter"/>
</dbReference>
<keyword evidence="4" id="KW-1185">Reference proteome</keyword>
<evidence type="ECO:0000313" key="3">
    <source>
        <dbReference type="EMBL" id="SCW00604.1"/>
    </source>
</evidence>
<dbReference type="Gene3D" id="3.70.10.10">
    <property type="match status" value="1"/>
</dbReference>
<dbReference type="PANTHER" id="PTHR12900">
    <property type="entry name" value="MITOTIC AND DNA DAMAGE CHECKPOINT PROTEIN HUS1"/>
    <property type="match status" value="1"/>
</dbReference>
<dbReference type="InterPro" id="IPR007150">
    <property type="entry name" value="HUS1/Mec3"/>
</dbReference>
<dbReference type="OMA" id="EPQVWCK"/>
<keyword evidence="2" id="KW-0539">Nucleus</keyword>
<proteinExistence type="predicted"/>
<dbReference type="OrthoDB" id="419537at2759"/>
<dbReference type="Pfam" id="PF04005">
    <property type="entry name" value="Hus1"/>
    <property type="match status" value="1"/>
</dbReference>
<sequence length="423" mass="47671">MKLKLIVNGSESPEDYKLLRSTIATVASLRKNAILRFTSERLVIISTPTMMSNNSALLGGDTGQLWCTIPRDVFSLYNVISARDLNTITMECNCDLLLNVLKKYDRVIGQGGDSAMTIKLQSMPEWNMNPALTEEGKSLNSSKPNPICALGVTFEELIHTAYDGHVGSMTTNSCNSISSKTIAHSFKVPAKLLFRVQDARIQEPLINYTQLMMYRLPTPQGEWGHGFHNFIRRVERYTNLNYIKLSGRKLGTDGDTEYPHDNTNKHELKIVVNELDWYLEICWNGPLEAIIQSQNETLETQSCLPNAEASGSHDANGLVHDSMSIEEDTDFNVTVEQQPVDPTALNLQENEDSFQHEVIIRCKDWKVCAKLYDVFEEIVLAISHDESCVFHCSLNRGSIEDDSGEKAREHGQVIYYMARAKRV</sequence>
<dbReference type="GO" id="GO:0006289">
    <property type="term" value="P:nucleotide-excision repair"/>
    <property type="evidence" value="ECO:0007669"/>
    <property type="project" value="TreeGrafter"/>
</dbReference>
<evidence type="ECO:0000256" key="1">
    <source>
        <dbReference type="ARBA" id="ARBA00004123"/>
    </source>
</evidence>
<organism evidence="3 4">
    <name type="scientific">Lachancea fermentati</name>
    <name type="common">Zygosaccharomyces fermentati</name>
    <dbReference type="NCBI Taxonomy" id="4955"/>
    <lineage>
        <taxon>Eukaryota</taxon>
        <taxon>Fungi</taxon>
        <taxon>Dikarya</taxon>
        <taxon>Ascomycota</taxon>
        <taxon>Saccharomycotina</taxon>
        <taxon>Saccharomycetes</taxon>
        <taxon>Saccharomycetales</taxon>
        <taxon>Saccharomycetaceae</taxon>
        <taxon>Lachancea</taxon>
    </lineage>
</organism>
<dbReference type="GO" id="GO:0030896">
    <property type="term" value="C:checkpoint clamp complex"/>
    <property type="evidence" value="ECO:0007669"/>
    <property type="project" value="InterPro"/>
</dbReference>
<gene>
    <name evidence="3" type="ORF">LAFE_0C07866G</name>
</gene>
<dbReference type="GO" id="GO:0000724">
    <property type="term" value="P:double-strand break repair via homologous recombination"/>
    <property type="evidence" value="ECO:0007669"/>
    <property type="project" value="TreeGrafter"/>
</dbReference>
<dbReference type="AlphaFoldDB" id="A0A1G4MA16"/>
<comment type="subcellular location">
    <subcellularLocation>
        <location evidence="1">Nucleus</location>
    </subcellularLocation>
</comment>
<dbReference type="Proteomes" id="UP000190831">
    <property type="component" value="Chromosome C"/>
</dbReference>
<dbReference type="GO" id="GO:0035861">
    <property type="term" value="C:site of double-strand break"/>
    <property type="evidence" value="ECO:0007669"/>
    <property type="project" value="TreeGrafter"/>
</dbReference>
<dbReference type="GO" id="GO:0033314">
    <property type="term" value="P:mitotic DNA replication checkpoint signaling"/>
    <property type="evidence" value="ECO:0007669"/>
    <property type="project" value="TreeGrafter"/>
</dbReference>
<evidence type="ECO:0000256" key="2">
    <source>
        <dbReference type="ARBA" id="ARBA00023242"/>
    </source>
</evidence>
<name>A0A1G4MA16_LACFM</name>
<dbReference type="EMBL" id="LT598485">
    <property type="protein sequence ID" value="SCW00604.1"/>
    <property type="molecule type" value="Genomic_DNA"/>
</dbReference>